<proteinExistence type="predicted"/>
<evidence type="ECO:0000313" key="2">
    <source>
        <dbReference type="Proteomes" id="UP001165074"/>
    </source>
</evidence>
<comment type="caution">
    <text evidence="1">The sequence shown here is derived from an EMBL/GenBank/DDBJ whole genome shotgun (WGS) entry which is preliminary data.</text>
</comment>
<dbReference type="Pfam" id="PF06626">
    <property type="entry name" value="DUF1152"/>
    <property type="match status" value="1"/>
</dbReference>
<reference evidence="1" key="1">
    <citation type="submission" date="2023-03" db="EMBL/GenBank/DDBJ databases">
        <title>Actinoallomurus iriomotensis NBRC 103684.</title>
        <authorList>
            <person name="Ichikawa N."/>
            <person name="Sato H."/>
            <person name="Tonouchi N."/>
        </authorList>
    </citation>
    <scope>NUCLEOTIDE SEQUENCE</scope>
    <source>
        <strain evidence="1">NBRC 103684</strain>
    </source>
</reference>
<organism evidence="1 2">
    <name type="scientific">Actinoallomurus iriomotensis</name>
    <dbReference type="NCBI Taxonomy" id="478107"/>
    <lineage>
        <taxon>Bacteria</taxon>
        <taxon>Bacillati</taxon>
        <taxon>Actinomycetota</taxon>
        <taxon>Actinomycetes</taxon>
        <taxon>Streptosporangiales</taxon>
        <taxon>Thermomonosporaceae</taxon>
        <taxon>Actinoallomurus</taxon>
    </lineage>
</organism>
<sequence length="225" mass="24398">MTSLHEPSLFGALRGSDRILAAGAGGGFDVYAGLPLAFALMGPGKSVHLANLSFSTLDLIDVDDWCEPNLAAITPVTRGHDRYFPERTLARRLEAQGMDSTVYAFPRTGVRPLREAYRELVRRLDIDAVVLVDGGTDILMRGNESGVGTPEEDMTSLAAVAGVEVPVRLVTCAGFGIDAYHGVCHAHVRENLAALDRDGAYPGALTVIEWFRQDVERRARRSIPH</sequence>
<protein>
    <recommendedName>
        <fullName evidence="3">DUF1152 domain-containing protein</fullName>
    </recommendedName>
</protein>
<accession>A0A9W6VRL8</accession>
<dbReference type="EMBL" id="BSTK01000001">
    <property type="protein sequence ID" value="GLY82403.1"/>
    <property type="molecule type" value="Genomic_DNA"/>
</dbReference>
<gene>
    <name evidence="1" type="ORF">Airi02_003350</name>
</gene>
<keyword evidence="2" id="KW-1185">Reference proteome</keyword>
<name>A0A9W6VRL8_9ACTN</name>
<evidence type="ECO:0008006" key="3">
    <source>
        <dbReference type="Google" id="ProtNLM"/>
    </source>
</evidence>
<dbReference type="Proteomes" id="UP001165074">
    <property type="component" value="Unassembled WGS sequence"/>
</dbReference>
<dbReference type="AlphaFoldDB" id="A0A9W6VRL8"/>
<dbReference type="RefSeq" id="WP_285566079.1">
    <property type="nucleotide sequence ID" value="NZ_BSTK01000001.1"/>
</dbReference>
<dbReference type="InterPro" id="IPR010581">
    <property type="entry name" value="DUF1152"/>
</dbReference>
<evidence type="ECO:0000313" key="1">
    <source>
        <dbReference type="EMBL" id="GLY82403.1"/>
    </source>
</evidence>